<gene>
    <name evidence="3" type="ORF">Tci_336630</name>
</gene>
<sequence>MSSLFADTHNVVAILEKSDAAEGFEQIIDFLSGSYINYALTMNPHIYISCIKQFWNTDSVKRSGDVTRLQDLVDKKKIVISEAVIREILQLDDAEGVVCLPNEEIFVGLAQMGYEKPSTKLTFYKAFFSSQWKFLIHNILQSLSAKRTSWNEFSTAMASTVICLSKGQKFNFSKYIFDSLVRNVDISSKFYMYPRFIQLIIQNQVGDLSTHTTRFISPALTQKVFANMRRVGKGFSGVETPLFEGMLAVRQPTEEGLVDEQVQVDDDVAATVEENVTEDGAEFPPQLQQVLNVCSALTKRVENLENDNAAQKLVIIKLKARVKRLEKANMVKSSKLRRLRKVEACKQVESSDDMEDVFNQGRMINDMDKDEGIELVKDAEVAEYEGRHAAQQAKKQAEIYHIDLDHSFRVLSMQEDDSKVQEVVDVVTTAKLITKVVTIAASQVSAASATIPAAKPSIPAAAPTVVAAYTRRRKRVIIRDPKEELPLKTLAETPKVKDKGKGILVETPKPIKKKDQIELDAEYAKKLHEEINRDEFNKYIDWDAAMDHVNQKSNNPQFDENMRFLFKSSEEMEEEDQEIIKSINETPTQKAAKRRKLSEESQEAEDLRKRLEVVDDKDDDVFIEATLLARKVPIVDYQIVLIDNKPRFKIIKADETHQLYIGFTTLLKNFNREDLENLWRIVKDRFSTLIPTNFSDEYLLLTLKIMFEEPNKQDAIWRNPKSVYGLALVKS</sequence>
<feature type="region of interest" description="Disordered" evidence="2">
    <location>
        <begin position="580"/>
        <end position="601"/>
    </location>
</feature>
<comment type="caution">
    <text evidence="3">The sequence shown here is derived from an EMBL/GenBank/DDBJ whole genome shotgun (WGS) entry which is preliminary data.</text>
</comment>
<dbReference type="AlphaFoldDB" id="A0A699H6E4"/>
<organism evidence="3">
    <name type="scientific">Tanacetum cinerariifolium</name>
    <name type="common">Dalmatian daisy</name>
    <name type="synonym">Chrysanthemum cinerariifolium</name>
    <dbReference type="NCBI Taxonomy" id="118510"/>
    <lineage>
        <taxon>Eukaryota</taxon>
        <taxon>Viridiplantae</taxon>
        <taxon>Streptophyta</taxon>
        <taxon>Embryophyta</taxon>
        <taxon>Tracheophyta</taxon>
        <taxon>Spermatophyta</taxon>
        <taxon>Magnoliopsida</taxon>
        <taxon>eudicotyledons</taxon>
        <taxon>Gunneridae</taxon>
        <taxon>Pentapetalae</taxon>
        <taxon>asterids</taxon>
        <taxon>campanulids</taxon>
        <taxon>Asterales</taxon>
        <taxon>Asteraceae</taxon>
        <taxon>Asteroideae</taxon>
        <taxon>Anthemideae</taxon>
        <taxon>Anthemidinae</taxon>
        <taxon>Tanacetum</taxon>
    </lineage>
</organism>
<evidence type="ECO:0000256" key="1">
    <source>
        <dbReference type="SAM" id="Coils"/>
    </source>
</evidence>
<proteinExistence type="predicted"/>
<evidence type="ECO:0000256" key="2">
    <source>
        <dbReference type="SAM" id="MobiDB-lite"/>
    </source>
</evidence>
<evidence type="ECO:0000313" key="3">
    <source>
        <dbReference type="EMBL" id="GEX64655.1"/>
    </source>
</evidence>
<reference evidence="3" key="1">
    <citation type="journal article" date="2019" name="Sci. Rep.">
        <title>Draft genome of Tanacetum cinerariifolium, the natural source of mosquito coil.</title>
        <authorList>
            <person name="Yamashiro T."/>
            <person name="Shiraishi A."/>
            <person name="Satake H."/>
            <person name="Nakayama K."/>
        </authorList>
    </citation>
    <scope>NUCLEOTIDE SEQUENCE</scope>
</reference>
<feature type="coiled-coil region" evidence="1">
    <location>
        <begin position="287"/>
        <end position="321"/>
    </location>
</feature>
<name>A0A699H6E4_TANCI</name>
<dbReference type="EMBL" id="BKCJ010121041">
    <property type="protein sequence ID" value="GEX64655.1"/>
    <property type="molecule type" value="Genomic_DNA"/>
</dbReference>
<evidence type="ECO:0008006" key="4">
    <source>
        <dbReference type="Google" id="ProtNLM"/>
    </source>
</evidence>
<keyword evidence="1" id="KW-0175">Coiled coil</keyword>
<protein>
    <recommendedName>
        <fullName evidence="4">Synaptobrevin, longin-like domain protein</fullName>
    </recommendedName>
</protein>
<accession>A0A699H6E4</accession>